<keyword evidence="1 6" id="KW-0963">Cytoplasm</keyword>
<dbReference type="InterPro" id="IPR032305">
    <property type="entry name" value="GTP-bd_M"/>
</dbReference>
<dbReference type="PANTHER" id="PTHR10229">
    <property type="entry name" value="GTP-BINDING PROTEIN HFLX"/>
    <property type="match status" value="1"/>
</dbReference>
<reference evidence="10 11" key="1">
    <citation type="submission" date="2019-03" db="EMBL/GenBank/DDBJ databases">
        <title>Genomic Encyclopedia of Archaeal and Bacterial Type Strains, Phase II (KMG-II): from individual species to whole genera.</title>
        <authorList>
            <person name="Goeker M."/>
        </authorList>
    </citation>
    <scope>NUCLEOTIDE SEQUENCE [LARGE SCALE GENOMIC DNA]</scope>
    <source>
        <strain evidence="10 11">DSM 18435</strain>
    </source>
</reference>
<evidence type="ECO:0000256" key="2">
    <source>
        <dbReference type="ARBA" id="ARBA00022723"/>
    </source>
</evidence>
<dbReference type="Gene3D" id="6.10.250.2860">
    <property type="match status" value="1"/>
</dbReference>
<dbReference type="HAMAP" id="MF_00900">
    <property type="entry name" value="GTPase_HflX"/>
    <property type="match status" value="1"/>
</dbReference>
<dbReference type="NCBIfam" id="TIGR03156">
    <property type="entry name" value="GTP_HflX"/>
    <property type="match status" value="1"/>
</dbReference>
<dbReference type="AlphaFoldDB" id="A0A4R6TMF4"/>
<dbReference type="GO" id="GO:0003924">
    <property type="term" value="F:GTPase activity"/>
    <property type="evidence" value="ECO:0007669"/>
    <property type="project" value="UniProtKB-UniRule"/>
</dbReference>
<protein>
    <recommendedName>
        <fullName evidence="6">GTPase HflX</fullName>
    </recommendedName>
    <alternativeName>
        <fullName evidence="6">GTP-binding protein HflX</fullName>
    </alternativeName>
</protein>
<feature type="binding site" evidence="8">
    <location>
        <position position="213"/>
    </location>
    <ligand>
        <name>Mg(2+)</name>
        <dbReference type="ChEBI" id="CHEBI:18420"/>
    </ligand>
</feature>
<dbReference type="Proteomes" id="UP000295468">
    <property type="component" value="Unassembled WGS sequence"/>
</dbReference>
<dbReference type="PRINTS" id="PR00326">
    <property type="entry name" value="GTP1OBG"/>
</dbReference>
<dbReference type="PIRSF" id="PIRSF006809">
    <property type="entry name" value="GTP-binding_hflX_prd"/>
    <property type="match status" value="1"/>
</dbReference>
<name>A0A4R6TMF4_9FLAO</name>
<dbReference type="Pfam" id="PF13167">
    <property type="entry name" value="GTP-bdg_N"/>
    <property type="match status" value="1"/>
</dbReference>
<evidence type="ECO:0000313" key="11">
    <source>
        <dbReference type="Proteomes" id="UP000295468"/>
    </source>
</evidence>
<dbReference type="Gene3D" id="3.40.50.11060">
    <property type="entry name" value="GTPase HflX, N-terminal domain"/>
    <property type="match status" value="1"/>
</dbReference>
<dbReference type="CDD" id="cd01878">
    <property type="entry name" value="HflX"/>
    <property type="match status" value="1"/>
</dbReference>
<dbReference type="InterPro" id="IPR042108">
    <property type="entry name" value="GTPase_HflX_N_sf"/>
</dbReference>
<dbReference type="GO" id="GO:0005737">
    <property type="term" value="C:cytoplasm"/>
    <property type="evidence" value="ECO:0007669"/>
    <property type="project" value="UniProtKB-SubCell"/>
</dbReference>
<dbReference type="Pfam" id="PF01926">
    <property type="entry name" value="MMR_HSR1"/>
    <property type="match status" value="1"/>
</dbReference>
<feature type="binding site" evidence="7">
    <location>
        <begin position="363"/>
        <end position="365"/>
    </location>
    <ligand>
        <name>GTP</name>
        <dbReference type="ChEBI" id="CHEBI:37565"/>
    </ligand>
</feature>
<evidence type="ECO:0000256" key="1">
    <source>
        <dbReference type="ARBA" id="ARBA00022490"/>
    </source>
</evidence>
<comment type="subcellular location">
    <subcellularLocation>
        <location evidence="6">Cytoplasm</location>
    </subcellularLocation>
    <text evidence="6">May associate with membranes.</text>
</comment>
<dbReference type="InterPro" id="IPR030394">
    <property type="entry name" value="G_HFLX_dom"/>
</dbReference>
<dbReference type="GO" id="GO:0043022">
    <property type="term" value="F:ribosome binding"/>
    <property type="evidence" value="ECO:0007669"/>
    <property type="project" value="TreeGrafter"/>
</dbReference>
<dbReference type="OrthoDB" id="9812272at2"/>
<organism evidence="10 11">
    <name type="scientific">Zeaxanthinibacter enoshimensis</name>
    <dbReference type="NCBI Taxonomy" id="392009"/>
    <lineage>
        <taxon>Bacteria</taxon>
        <taxon>Pseudomonadati</taxon>
        <taxon>Bacteroidota</taxon>
        <taxon>Flavobacteriia</taxon>
        <taxon>Flavobacteriales</taxon>
        <taxon>Flavobacteriaceae</taxon>
        <taxon>Zeaxanthinibacter</taxon>
    </lineage>
</organism>
<feature type="binding site" evidence="7">
    <location>
        <begin position="318"/>
        <end position="321"/>
    </location>
    <ligand>
        <name>GTP</name>
        <dbReference type="ChEBI" id="CHEBI:37565"/>
    </ligand>
</feature>
<dbReference type="GO" id="GO:0005525">
    <property type="term" value="F:GTP binding"/>
    <property type="evidence" value="ECO:0007669"/>
    <property type="project" value="UniProtKB-UniRule"/>
</dbReference>
<dbReference type="InterPro" id="IPR016496">
    <property type="entry name" value="GTPase_HflX"/>
</dbReference>
<dbReference type="PANTHER" id="PTHR10229:SF0">
    <property type="entry name" value="GTP-BINDING PROTEIN 6-RELATED"/>
    <property type="match status" value="1"/>
</dbReference>
<evidence type="ECO:0000256" key="3">
    <source>
        <dbReference type="ARBA" id="ARBA00022741"/>
    </source>
</evidence>
<dbReference type="Gene3D" id="3.40.50.300">
    <property type="entry name" value="P-loop containing nucleotide triphosphate hydrolases"/>
    <property type="match status" value="1"/>
</dbReference>
<feature type="binding site" evidence="8">
    <location>
        <position position="233"/>
    </location>
    <ligand>
        <name>Mg(2+)</name>
        <dbReference type="ChEBI" id="CHEBI:18420"/>
    </ligand>
</feature>
<dbReference type="GO" id="GO:0046872">
    <property type="term" value="F:metal ion binding"/>
    <property type="evidence" value="ECO:0007669"/>
    <property type="project" value="UniProtKB-KW"/>
</dbReference>
<keyword evidence="11" id="KW-1185">Reference proteome</keyword>
<dbReference type="FunFam" id="3.40.50.11060:FF:000001">
    <property type="entry name" value="GTPase HflX"/>
    <property type="match status" value="1"/>
</dbReference>
<keyword evidence="3 6" id="KW-0547">Nucleotide-binding</keyword>
<comment type="similarity">
    <text evidence="6">Belongs to the TRAFAC class OBG-HflX-like GTPase superfamily. HflX GTPase family.</text>
</comment>
<feature type="binding site" evidence="7">
    <location>
        <begin position="231"/>
        <end position="235"/>
    </location>
    <ligand>
        <name>GTP</name>
        <dbReference type="ChEBI" id="CHEBI:37565"/>
    </ligand>
</feature>
<evidence type="ECO:0000256" key="7">
    <source>
        <dbReference type="PIRSR" id="PIRSR006809-1"/>
    </source>
</evidence>
<comment type="caution">
    <text evidence="10">The sequence shown here is derived from an EMBL/GenBank/DDBJ whole genome shotgun (WGS) entry which is preliminary data.</text>
</comment>
<evidence type="ECO:0000313" key="10">
    <source>
        <dbReference type="EMBL" id="TDQ32692.1"/>
    </source>
</evidence>
<feature type="binding site" evidence="7">
    <location>
        <begin position="252"/>
        <end position="255"/>
    </location>
    <ligand>
        <name>GTP</name>
        <dbReference type="ChEBI" id="CHEBI:37565"/>
    </ligand>
</feature>
<dbReference type="RefSeq" id="WP_133642731.1">
    <property type="nucleotide sequence ID" value="NZ_JBFIMA010000329.1"/>
</dbReference>
<sequence>MLEKKTTDLESAVLVGVITQQQKEDKVQEYLDELEFLTYTAGGEVKNRFVQRIDLPNPKTYIGSGKMEEIAAYVKEHEVGAIIFDDELSPAQQNNIEKLLKIKVLDRTGLILDIFAQRAQTSYARTQVELAQYEYLLPRLTGMWTHLERQRGGIGMRGPGETEIETDRRIVRDRISLLKKKLKKIDRQMETQRGNRGALVRVALVGYTNVGKSTLMNVISKSEVFAENKLFATLDTTVRKVVIGNLPFLLSDTVGFIRKLPTQLVESFKSTLDEVREADLLLHVVDISHPNFEEHIASVNETLKDIDSVQKRTIMVFNKIDQYEHELIEEDDLVTIKTGKHFTIADWKRTWMERLGDNAIFISALNRENMEEFRKRVYNEVRDIHVSRFPYNNFLYPENLDAYSEDSN</sequence>
<evidence type="ECO:0000256" key="6">
    <source>
        <dbReference type="HAMAP-Rule" id="MF_00900"/>
    </source>
</evidence>
<dbReference type="EMBL" id="SNYI01000001">
    <property type="protein sequence ID" value="TDQ32692.1"/>
    <property type="molecule type" value="Genomic_DNA"/>
</dbReference>
<feature type="binding site" evidence="7">
    <location>
        <begin position="206"/>
        <end position="213"/>
    </location>
    <ligand>
        <name>GTP</name>
        <dbReference type="ChEBI" id="CHEBI:37565"/>
    </ligand>
</feature>
<dbReference type="FunFam" id="3.40.50.300:FF:000955">
    <property type="entry name" value="GTPase HflX"/>
    <property type="match status" value="1"/>
</dbReference>
<comment type="cofactor">
    <cofactor evidence="8">
        <name>Mg(2+)</name>
        <dbReference type="ChEBI" id="CHEBI:18420"/>
    </cofactor>
</comment>
<dbReference type="InterPro" id="IPR025121">
    <property type="entry name" value="GTPase_HflX_N"/>
</dbReference>
<comment type="subunit">
    <text evidence="6">Monomer. Associates with the 50S ribosomal subunit.</text>
</comment>
<evidence type="ECO:0000259" key="9">
    <source>
        <dbReference type="PROSITE" id="PS51705"/>
    </source>
</evidence>
<dbReference type="SUPFAM" id="SSF52540">
    <property type="entry name" value="P-loop containing nucleoside triphosphate hydrolases"/>
    <property type="match status" value="1"/>
</dbReference>
<keyword evidence="2 8" id="KW-0479">Metal-binding</keyword>
<comment type="function">
    <text evidence="6">GTPase that associates with the 50S ribosomal subunit and may have a role during protein synthesis or ribosome biogenesis.</text>
</comment>
<keyword evidence="5 6" id="KW-0342">GTP-binding</keyword>
<evidence type="ECO:0000256" key="5">
    <source>
        <dbReference type="ARBA" id="ARBA00023134"/>
    </source>
</evidence>
<feature type="domain" description="Hflx-type G" evidence="9">
    <location>
        <begin position="200"/>
        <end position="385"/>
    </location>
</feature>
<evidence type="ECO:0000256" key="8">
    <source>
        <dbReference type="PIRSR" id="PIRSR006809-2"/>
    </source>
</evidence>
<dbReference type="InterPro" id="IPR006073">
    <property type="entry name" value="GTP-bd"/>
</dbReference>
<dbReference type="InterPro" id="IPR027417">
    <property type="entry name" value="P-loop_NTPase"/>
</dbReference>
<gene>
    <name evidence="6" type="primary">hflX</name>
    <name evidence="10" type="ORF">CLV82_0525</name>
</gene>
<keyword evidence="4 8" id="KW-0460">Magnesium</keyword>
<dbReference type="PROSITE" id="PS51705">
    <property type="entry name" value="G_HFLX"/>
    <property type="match status" value="1"/>
</dbReference>
<dbReference type="Pfam" id="PF16360">
    <property type="entry name" value="GTP-bdg_M"/>
    <property type="match status" value="1"/>
</dbReference>
<accession>A0A4R6TMF4</accession>
<evidence type="ECO:0000256" key="4">
    <source>
        <dbReference type="ARBA" id="ARBA00022842"/>
    </source>
</evidence>
<proteinExistence type="inferred from homology"/>